<comment type="caution">
    <text evidence="1">The sequence shown here is derived from an EMBL/GenBank/DDBJ whole genome shotgun (WGS) entry which is preliminary data.</text>
</comment>
<feature type="non-terminal residue" evidence="1">
    <location>
        <position position="65"/>
    </location>
</feature>
<gene>
    <name evidence="1" type="ORF">LCGC14_2064040</name>
</gene>
<proteinExistence type="predicted"/>
<organism evidence="1">
    <name type="scientific">marine sediment metagenome</name>
    <dbReference type="NCBI Taxonomy" id="412755"/>
    <lineage>
        <taxon>unclassified sequences</taxon>
        <taxon>metagenomes</taxon>
        <taxon>ecological metagenomes</taxon>
    </lineage>
</organism>
<reference evidence="1" key="1">
    <citation type="journal article" date="2015" name="Nature">
        <title>Complex archaea that bridge the gap between prokaryotes and eukaryotes.</title>
        <authorList>
            <person name="Spang A."/>
            <person name="Saw J.H."/>
            <person name="Jorgensen S.L."/>
            <person name="Zaremba-Niedzwiedzka K."/>
            <person name="Martijn J."/>
            <person name="Lind A.E."/>
            <person name="van Eijk R."/>
            <person name="Schleper C."/>
            <person name="Guy L."/>
            <person name="Ettema T.J."/>
        </authorList>
    </citation>
    <scope>NUCLEOTIDE SEQUENCE</scope>
</reference>
<accession>A0A0F9GYT4</accession>
<name>A0A0F9GYT4_9ZZZZ</name>
<dbReference type="EMBL" id="LAZR01024623">
    <property type="protein sequence ID" value="KKL74520.1"/>
    <property type="molecule type" value="Genomic_DNA"/>
</dbReference>
<evidence type="ECO:0000313" key="1">
    <source>
        <dbReference type="EMBL" id="KKL74520.1"/>
    </source>
</evidence>
<dbReference type="AlphaFoldDB" id="A0A0F9GYT4"/>
<protein>
    <submittedName>
        <fullName evidence="1">Uncharacterized protein</fullName>
    </submittedName>
</protein>
<sequence length="65" mass="6093">MSDPKTGLWSAFGALLGGAMGVAAGHYAAKARPRYASGPAGGAAVEDAMVIGGATGAVVGAFIGG</sequence>